<comment type="caution">
    <text evidence="1">The sequence shown here is derived from an EMBL/GenBank/DDBJ whole genome shotgun (WGS) entry which is preliminary data.</text>
</comment>
<sequence>MDKRRTDRVPTIQDIADSIEQICGDDEITSKIVLKYITSLNTALQNGGPFESFIDPSTISSYFWPYGPPPDINIQSTPKQVEPFISRRHTIKDNTLPILNKMQQEMGRKLLQQDLIVIGKMISSELSIPLKKKTRQSKARILEWIASNYDAIDPVLLSFVQRFRESQA</sequence>
<protein>
    <submittedName>
        <fullName evidence="1">Uncharacterized protein</fullName>
    </submittedName>
</protein>
<dbReference type="GeneID" id="94844967"/>
<evidence type="ECO:0000313" key="1">
    <source>
        <dbReference type="EMBL" id="OHS98213.1"/>
    </source>
</evidence>
<gene>
    <name evidence="1" type="ORF">TRFO_35451</name>
</gene>
<reference evidence="1" key="1">
    <citation type="submission" date="2016-10" db="EMBL/GenBank/DDBJ databases">
        <authorList>
            <person name="Benchimol M."/>
            <person name="Almeida L.G."/>
            <person name="Vasconcelos A.T."/>
            <person name="Perreira-Neves A."/>
            <person name="Rosa I.A."/>
            <person name="Tasca T."/>
            <person name="Bogo M.R."/>
            <person name="de Souza W."/>
        </authorList>
    </citation>
    <scope>NUCLEOTIDE SEQUENCE [LARGE SCALE GENOMIC DNA]</scope>
    <source>
        <strain evidence="1">K</strain>
    </source>
</reference>
<dbReference type="Proteomes" id="UP000179807">
    <property type="component" value="Unassembled WGS sequence"/>
</dbReference>
<dbReference type="AlphaFoldDB" id="A0A1J4JKX2"/>
<name>A0A1J4JKX2_9EUKA</name>
<accession>A0A1J4JKX2</accession>
<organism evidence="1 2">
    <name type="scientific">Tritrichomonas foetus</name>
    <dbReference type="NCBI Taxonomy" id="1144522"/>
    <lineage>
        <taxon>Eukaryota</taxon>
        <taxon>Metamonada</taxon>
        <taxon>Parabasalia</taxon>
        <taxon>Tritrichomonadida</taxon>
        <taxon>Tritrichomonadidae</taxon>
        <taxon>Tritrichomonas</taxon>
    </lineage>
</organism>
<keyword evidence="2" id="KW-1185">Reference proteome</keyword>
<dbReference type="VEuPathDB" id="TrichDB:TRFO_35451"/>
<dbReference type="EMBL" id="MLAK01001070">
    <property type="protein sequence ID" value="OHS98213.1"/>
    <property type="molecule type" value="Genomic_DNA"/>
</dbReference>
<proteinExistence type="predicted"/>
<evidence type="ECO:0000313" key="2">
    <source>
        <dbReference type="Proteomes" id="UP000179807"/>
    </source>
</evidence>
<dbReference type="RefSeq" id="XP_068351350.1">
    <property type="nucleotide sequence ID" value="XM_068510263.1"/>
</dbReference>